<dbReference type="STRING" id="341036.SAMN05660649_03819"/>
<protein>
    <submittedName>
        <fullName evidence="1">Uncharacterized protein</fullName>
    </submittedName>
</protein>
<reference evidence="2" key="1">
    <citation type="submission" date="2016-10" db="EMBL/GenBank/DDBJ databases">
        <authorList>
            <person name="Varghese N."/>
            <person name="Submissions S."/>
        </authorList>
    </citation>
    <scope>NUCLEOTIDE SEQUENCE [LARGE SCALE GENOMIC DNA]</scope>
    <source>
        <strain evidence="2">DSM 17038</strain>
    </source>
</reference>
<keyword evidence="2" id="KW-1185">Reference proteome</keyword>
<dbReference type="EMBL" id="FOOX01000016">
    <property type="protein sequence ID" value="SFH09298.1"/>
    <property type="molecule type" value="Genomic_DNA"/>
</dbReference>
<sequence length="62" mass="7421">MGGIIWVAQRPLLQNTYTKYSTRYATLFFIKTQLQQNHILCKMDYKQMTVPCELDIVMLQYE</sequence>
<evidence type="ECO:0000313" key="2">
    <source>
        <dbReference type="Proteomes" id="UP000199337"/>
    </source>
</evidence>
<name>A0A1I2X715_9FIRM</name>
<dbReference type="AlphaFoldDB" id="A0A1I2X715"/>
<dbReference type="Proteomes" id="UP000199337">
    <property type="component" value="Unassembled WGS sequence"/>
</dbReference>
<proteinExistence type="predicted"/>
<organism evidence="1 2">
    <name type="scientific">Desulfotruncus arcticus DSM 17038</name>
    <dbReference type="NCBI Taxonomy" id="1121424"/>
    <lineage>
        <taxon>Bacteria</taxon>
        <taxon>Bacillati</taxon>
        <taxon>Bacillota</taxon>
        <taxon>Clostridia</taxon>
        <taxon>Eubacteriales</taxon>
        <taxon>Desulfallaceae</taxon>
        <taxon>Desulfotruncus</taxon>
    </lineage>
</organism>
<accession>A0A1I2X715</accession>
<evidence type="ECO:0000313" key="1">
    <source>
        <dbReference type="EMBL" id="SFH09298.1"/>
    </source>
</evidence>
<gene>
    <name evidence="1" type="ORF">SAMN05660649_03819</name>
</gene>